<evidence type="ECO:0000256" key="7">
    <source>
        <dbReference type="ARBA" id="ARBA00023157"/>
    </source>
</evidence>
<dbReference type="InterPro" id="IPR000276">
    <property type="entry name" value="GPCR_Rhodpsn"/>
</dbReference>
<feature type="transmembrane region" description="Helical" evidence="15">
    <location>
        <begin position="271"/>
        <end position="291"/>
    </location>
</feature>
<comment type="subcellular location">
    <subcellularLocation>
        <location evidence="1">Cell membrane</location>
        <topology evidence="1">Multi-pass membrane protein</topology>
    </subcellularLocation>
</comment>
<sequence>MNTSTEMNKSATPTTANILSTTALAISFLLGLVMNSLYLWVISLRMRKTVNTAWFFHLILANVVFTFTMPFLSVYLLMMPEWVFGIFLCKLMNSLISICMYTTVFLITVIGLDRYTFVFHPVWYRGNMNHRHASSICIVLWALAILCSSPYLAFRQIRLLDNNKTTVCYNDYTLSGKLDNYGNSTKQIKWFMFFFRITIGFLIPLSVITYCYVKIALKLKTNKLARSSKSYKIIFITVASFFVSWTPYHLWYGMSIEKGRFQKSVMNILMVLQTSLICFNYCFTPLLYLFIAENFKKELQKSILSLIESVLNETFNSFNKSFEDKSETPCLSAVNNNLQTQEA</sequence>
<feature type="transmembrane region" description="Helical" evidence="15">
    <location>
        <begin position="233"/>
        <end position="251"/>
    </location>
</feature>
<comment type="similarity">
    <text evidence="14">Belongs to the G-protein coupled receptor 1 family.</text>
</comment>
<keyword evidence="6 15" id="KW-0472">Membrane</keyword>
<evidence type="ECO:0000256" key="10">
    <source>
        <dbReference type="ARBA" id="ARBA00023224"/>
    </source>
</evidence>
<feature type="domain" description="G-protein coupled receptors family 1 profile" evidence="16">
    <location>
        <begin position="34"/>
        <end position="288"/>
    </location>
</feature>
<dbReference type="Pfam" id="PF00001">
    <property type="entry name" value="7tm_1"/>
    <property type="match status" value="1"/>
</dbReference>
<dbReference type="GO" id="GO:0007200">
    <property type="term" value="P:phospholipase C-activating G protein-coupled receptor signaling pathway"/>
    <property type="evidence" value="ECO:0007669"/>
    <property type="project" value="TreeGrafter"/>
</dbReference>
<dbReference type="GO" id="GO:0004930">
    <property type="term" value="F:G protein-coupled receptor activity"/>
    <property type="evidence" value="ECO:0007669"/>
    <property type="project" value="UniProtKB-KW"/>
</dbReference>
<gene>
    <name evidence="17" type="ORF">GDO86_012231</name>
</gene>
<evidence type="ECO:0000256" key="13">
    <source>
        <dbReference type="ARBA" id="ARBA00039587"/>
    </source>
</evidence>
<evidence type="ECO:0000256" key="6">
    <source>
        <dbReference type="ARBA" id="ARBA00023136"/>
    </source>
</evidence>
<keyword evidence="5 14" id="KW-0297">G-protein coupled receptor</keyword>
<evidence type="ECO:0000256" key="1">
    <source>
        <dbReference type="ARBA" id="ARBA00004651"/>
    </source>
</evidence>
<dbReference type="PRINTS" id="PR00237">
    <property type="entry name" value="GPCRRHODOPSN"/>
</dbReference>
<evidence type="ECO:0000256" key="12">
    <source>
        <dbReference type="ARBA" id="ARBA00037161"/>
    </source>
</evidence>
<reference evidence="17" key="1">
    <citation type="thesis" date="2020" institute="ProQuest LLC" country="789 East Eisenhower Parkway, Ann Arbor, MI, USA">
        <title>Comparative Genomics and Chromosome Evolution.</title>
        <authorList>
            <person name="Mudd A.B."/>
        </authorList>
    </citation>
    <scope>NUCLEOTIDE SEQUENCE</scope>
    <source>
        <strain evidence="17">Female2</strain>
        <tissue evidence="17">Blood</tissue>
    </source>
</reference>
<keyword evidence="3 14" id="KW-0812">Transmembrane</keyword>
<dbReference type="EMBL" id="JAACNH010000008">
    <property type="protein sequence ID" value="KAG8433786.1"/>
    <property type="molecule type" value="Genomic_DNA"/>
</dbReference>
<dbReference type="PANTHER" id="PTHR24225:SF5">
    <property type="entry name" value="G-PROTEIN COUPLED RECEPTOR 33-RELATED"/>
    <property type="match status" value="1"/>
</dbReference>
<feature type="transmembrane region" description="Helical" evidence="15">
    <location>
        <begin position="82"/>
        <end position="112"/>
    </location>
</feature>
<keyword evidence="10 14" id="KW-0807">Transducer</keyword>
<dbReference type="AlphaFoldDB" id="A0A8T2IUF2"/>
<keyword evidence="2" id="KW-1003">Cell membrane</keyword>
<dbReference type="InterPro" id="IPR000826">
    <property type="entry name" value="Formyl_rcpt-rel"/>
</dbReference>
<evidence type="ECO:0000259" key="16">
    <source>
        <dbReference type="PROSITE" id="PS50262"/>
    </source>
</evidence>
<comment type="function">
    <text evidence="12">Orphan receptor; could be a chemoattractant receptor.</text>
</comment>
<protein>
    <recommendedName>
        <fullName evidence="13">Probable G-protein coupled receptor 33</fullName>
    </recommendedName>
</protein>
<feature type="transmembrane region" description="Helical" evidence="15">
    <location>
        <begin position="54"/>
        <end position="76"/>
    </location>
</feature>
<feature type="transmembrane region" description="Helical" evidence="15">
    <location>
        <begin position="20"/>
        <end position="42"/>
    </location>
</feature>
<evidence type="ECO:0000256" key="15">
    <source>
        <dbReference type="SAM" id="Phobius"/>
    </source>
</evidence>
<keyword evidence="7" id="KW-1015">Disulfide bond</keyword>
<evidence type="ECO:0000256" key="4">
    <source>
        <dbReference type="ARBA" id="ARBA00022989"/>
    </source>
</evidence>
<dbReference type="PROSITE" id="PS00237">
    <property type="entry name" value="G_PROTEIN_RECEP_F1_1"/>
    <property type="match status" value="1"/>
</dbReference>
<evidence type="ECO:0000256" key="11">
    <source>
        <dbReference type="ARBA" id="ARBA00025736"/>
    </source>
</evidence>
<evidence type="ECO:0000256" key="8">
    <source>
        <dbReference type="ARBA" id="ARBA00023170"/>
    </source>
</evidence>
<dbReference type="Gene3D" id="1.20.1070.10">
    <property type="entry name" value="Rhodopsin 7-helix transmembrane proteins"/>
    <property type="match status" value="1"/>
</dbReference>
<evidence type="ECO:0000313" key="18">
    <source>
        <dbReference type="Proteomes" id="UP000812440"/>
    </source>
</evidence>
<dbReference type="OrthoDB" id="6117944at2759"/>
<evidence type="ECO:0000256" key="5">
    <source>
        <dbReference type="ARBA" id="ARBA00023040"/>
    </source>
</evidence>
<dbReference type="FunFam" id="1.20.1070.10:FF:000034">
    <property type="entry name" value="G-protein coupled receptor 1"/>
    <property type="match status" value="1"/>
</dbReference>
<evidence type="ECO:0000256" key="14">
    <source>
        <dbReference type="RuleBase" id="RU000688"/>
    </source>
</evidence>
<dbReference type="GO" id="GO:0007204">
    <property type="term" value="P:positive regulation of cytosolic calcium ion concentration"/>
    <property type="evidence" value="ECO:0007669"/>
    <property type="project" value="TreeGrafter"/>
</dbReference>
<evidence type="ECO:0000256" key="2">
    <source>
        <dbReference type="ARBA" id="ARBA00022475"/>
    </source>
</evidence>
<keyword evidence="4 15" id="KW-1133">Transmembrane helix</keyword>
<comment type="caution">
    <text evidence="17">The sequence shown here is derived from an EMBL/GenBank/DDBJ whole genome shotgun (WGS) entry which is preliminary data.</text>
</comment>
<comment type="similarity">
    <text evidence="11">Belongs to the chemokine-like receptor (CMKLR) family.</text>
</comment>
<dbReference type="PRINTS" id="PR00526">
    <property type="entry name" value="FMETLEUPHER"/>
</dbReference>
<keyword evidence="18" id="KW-1185">Reference proteome</keyword>
<dbReference type="PANTHER" id="PTHR24225">
    <property type="entry name" value="CHEMOTACTIC RECEPTOR"/>
    <property type="match status" value="1"/>
</dbReference>
<organism evidence="17 18">
    <name type="scientific">Hymenochirus boettgeri</name>
    <name type="common">Congo dwarf clawed frog</name>
    <dbReference type="NCBI Taxonomy" id="247094"/>
    <lineage>
        <taxon>Eukaryota</taxon>
        <taxon>Metazoa</taxon>
        <taxon>Chordata</taxon>
        <taxon>Craniata</taxon>
        <taxon>Vertebrata</taxon>
        <taxon>Euteleostomi</taxon>
        <taxon>Amphibia</taxon>
        <taxon>Batrachia</taxon>
        <taxon>Anura</taxon>
        <taxon>Pipoidea</taxon>
        <taxon>Pipidae</taxon>
        <taxon>Pipinae</taxon>
        <taxon>Hymenochirus</taxon>
    </lineage>
</organism>
<keyword evidence="8 14" id="KW-0675">Receptor</keyword>
<dbReference type="GO" id="GO:0005886">
    <property type="term" value="C:plasma membrane"/>
    <property type="evidence" value="ECO:0007669"/>
    <property type="project" value="UniProtKB-SubCell"/>
</dbReference>
<proteinExistence type="inferred from homology"/>
<keyword evidence="9" id="KW-0325">Glycoprotein</keyword>
<feature type="transmembrane region" description="Helical" evidence="15">
    <location>
        <begin position="133"/>
        <end position="154"/>
    </location>
</feature>
<dbReference type="Proteomes" id="UP000812440">
    <property type="component" value="Chromosome 7"/>
</dbReference>
<dbReference type="GO" id="GO:0006954">
    <property type="term" value="P:inflammatory response"/>
    <property type="evidence" value="ECO:0007669"/>
    <property type="project" value="TreeGrafter"/>
</dbReference>
<dbReference type="PROSITE" id="PS50262">
    <property type="entry name" value="G_PROTEIN_RECEP_F1_2"/>
    <property type="match status" value="1"/>
</dbReference>
<name>A0A8T2IUF2_9PIPI</name>
<evidence type="ECO:0000256" key="9">
    <source>
        <dbReference type="ARBA" id="ARBA00023180"/>
    </source>
</evidence>
<dbReference type="InterPro" id="IPR017452">
    <property type="entry name" value="GPCR_Rhodpsn_7TM"/>
</dbReference>
<evidence type="ECO:0000256" key="3">
    <source>
        <dbReference type="ARBA" id="ARBA00022692"/>
    </source>
</evidence>
<evidence type="ECO:0000313" key="17">
    <source>
        <dbReference type="EMBL" id="KAG8433786.1"/>
    </source>
</evidence>
<feature type="transmembrane region" description="Helical" evidence="15">
    <location>
        <begin position="190"/>
        <end position="213"/>
    </location>
</feature>
<dbReference type="GO" id="GO:0004875">
    <property type="term" value="F:complement receptor activity"/>
    <property type="evidence" value="ECO:0007669"/>
    <property type="project" value="TreeGrafter"/>
</dbReference>
<dbReference type="SUPFAM" id="SSF81321">
    <property type="entry name" value="Family A G protein-coupled receptor-like"/>
    <property type="match status" value="1"/>
</dbReference>
<accession>A0A8T2IUF2</accession>